<reference evidence="2 3" key="1">
    <citation type="journal article" date="2019" name="Plant Biotechnol. J.">
        <title>The red bayberry genome and genetic basis of sex determination.</title>
        <authorList>
            <person name="Jia H.M."/>
            <person name="Jia H.J."/>
            <person name="Cai Q.L."/>
            <person name="Wang Y."/>
            <person name="Zhao H.B."/>
            <person name="Yang W.F."/>
            <person name="Wang G.Y."/>
            <person name="Li Y.H."/>
            <person name="Zhan D.L."/>
            <person name="Shen Y.T."/>
            <person name="Niu Q.F."/>
            <person name="Chang L."/>
            <person name="Qiu J."/>
            <person name="Zhao L."/>
            <person name="Xie H.B."/>
            <person name="Fu W.Y."/>
            <person name="Jin J."/>
            <person name="Li X.W."/>
            <person name="Jiao Y."/>
            <person name="Zhou C.C."/>
            <person name="Tu T."/>
            <person name="Chai C.Y."/>
            <person name="Gao J.L."/>
            <person name="Fan L.J."/>
            <person name="van de Weg E."/>
            <person name="Wang J.Y."/>
            <person name="Gao Z.S."/>
        </authorList>
    </citation>
    <scope>NUCLEOTIDE SEQUENCE [LARGE SCALE GENOMIC DNA]</scope>
    <source>
        <tissue evidence="2">Leaves</tissue>
    </source>
</reference>
<comment type="caution">
    <text evidence="2">The sequence shown here is derived from an EMBL/GenBank/DDBJ whole genome shotgun (WGS) entry which is preliminary data.</text>
</comment>
<evidence type="ECO:0000313" key="2">
    <source>
        <dbReference type="EMBL" id="KAB1199135.1"/>
    </source>
</evidence>
<dbReference type="EMBL" id="RXIC02000495">
    <property type="protein sequence ID" value="KAB1199135.1"/>
    <property type="molecule type" value="Genomic_DNA"/>
</dbReference>
<evidence type="ECO:0000256" key="1">
    <source>
        <dbReference type="SAM" id="Phobius"/>
    </source>
</evidence>
<name>A0A6A1UEX1_9ROSI</name>
<feature type="transmembrane region" description="Helical" evidence="1">
    <location>
        <begin position="30"/>
        <end position="47"/>
    </location>
</feature>
<dbReference type="Proteomes" id="UP000516437">
    <property type="component" value="Unassembled WGS sequence"/>
</dbReference>
<keyword evidence="1" id="KW-0472">Membrane</keyword>
<sequence>MEVGPYLMKKVKDLQSEVVVLKGSVKTLKCIVRASWAVIVIMGALLLKA</sequence>
<evidence type="ECO:0000313" key="3">
    <source>
        <dbReference type="Proteomes" id="UP000516437"/>
    </source>
</evidence>
<keyword evidence="1" id="KW-0812">Transmembrane</keyword>
<gene>
    <name evidence="2" type="ORF">CJ030_MR0G027303</name>
</gene>
<proteinExistence type="predicted"/>
<keyword evidence="1" id="KW-1133">Transmembrane helix</keyword>
<protein>
    <submittedName>
        <fullName evidence="2">Uncharacterized protein</fullName>
    </submittedName>
</protein>
<keyword evidence="3" id="KW-1185">Reference proteome</keyword>
<organism evidence="2 3">
    <name type="scientific">Morella rubra</name>
    <name type="common">Chinese bayberry</name>
    <dbReference type="NCBI Taxonomy" id="262757"/>
    <lineage>
        <taxon>Eukaryota</taxon>
        <taxon>Viridiplantae</taxon>
        <taxon>Streptophyta</taxon>
        <taxon>Embryophyta</taxon>
        <taxon>Tracheophyta</taxon>
        <taxon>Spermatophyta</taxon>
        <taxon>Magnoliopsida</taxon>
        <taxon>eudicotyledons</taxon>
        <taxon>Gunneridae</taxon>
        <taxon>Pentapetalae</taxon>
        <taxon>rosids</taxon>
        <taxon>fabids</taxon>
        <taxon>Fagales</taxon>
        <taxon>Myricaceae</taxon>
        <taxon>Morella</taxon>
    </lineage>
</organism>
<accession>A0A6A1UEX1</accession>
<dbReference type="AlphaFoldDB" id="A0A6A1UEX1"/>